<dbReference type="Gene3D" id="2.130.10.10">
    <property type="entry name" value="YVTN repeat-like/Quinoprotein amine dehydrogenase"/>
    <property type="match status" value="2"/>
</dbReference>
<dbReference type="Proteomes" id="UP000220102">
    <property type="component" value="Unassembled WGS sequence"/>
</dbReference>
<dbReference type="InterPro" id="IPR011045">
    <property type="entry name" value="N2O_reductase_N"/>
</dbReference>
<evidence type="ECO:0000313" key="1">
    <source>
        <dbReference type="EMBL" id="PEN14657.1"/>
    </source>
</evidence>
<dbReference type="PANTHER" id="PTHR47197:SF3">
    <property type="entry name" value="DIHYDRO-HEME D1 DEHYDROGENASE"/>
    <property type="match status" value="1"/>
</dbReference>
<evidence type="ECO:0008006" key="3">
    <source>
        <dbReference type="Google" id="ProtNLM"/>
    </source>
</evidence>
<sequence length="309" mass="32803">MDTIDLQELGFSANAKPHHAVAEPDGSFWYLSLIAENTVLKFNSENEIVGQADMDVPGMMAIQPEGELLFVGRSMSAVNPPKSLGVINRADMSLEMIDTFFPRPHALTTSPDGKRAYVASLATNQLLSLDADTRDISLTRLGGDNQTLVQFASTPDGSTLIGGGQVTGQLLFFDASDPANITVTDTLDVGNMPWHPVISPDGKTAYVPIKGDNAVAVIDIEERAEIARITGNGLAQPHGSALSADGTYLFVTNNNQNESYAPEGDDKQSGTVVVIDTETREIVKVVETGRNPTGIGTFGGQNATQTLAP</sequence>
<dbReference type="SUPFAM" id="SSF50974">
    <property type="entry name" value="Nitrous oxide reductase, N-terminal domain"/>
    <property type="match status" value="1"/>
</dbReference>
<organism evidence="1 2">
    <name type="scientific">Longibacter salinarum</name>
    <dbReference type="NCBI Taxonomy" id="1850348"/>
    <lineage>
        <taxon>Bacteria</taxon>
        <taxon>Pseudomonadati</taxon>
        <taxon>Rhodothermota</taxon>
        <taxon>Rhodothermia</taxon>
        <taxon>Rhodothermales</taxon>
        <taxon>Salisaetaceae</taxon>
        <taxon>Longibacter</taxon>
    </lineage>
</organism>
<evidence type="ECO:0000313" key="2">
    <source>
        <dbReference type="Proteomes" id="UP000220102"/>
    </source>
</evidence>
<reference evidence="1 2" key="1">
    <citation type="submission" date="2017-10" db="EMBL/GenBank/DDBJ databases">
        <title>Draft genome of Longibacter Salinarum.</title>
        <authorList>
            <person name="Goh K.M."/>
            <person name="Shamsir M.S."/>
            <person name="Lim S.W."/>
        </authorList>
    </citation>
    <scope>NUCLEOTIDE SEQUENCE [LARGE SCALE GENOMIC DNA]</scope>
    <source>
        <strain evidence="1 2">KCTC 52045</strain>
    </source>
</reference>
<keyword evidence="2" id="KW-1185">Reference proteome</keyword>
<accession>A0A2A8D1G5</accession>
<dbReference type="InterPro" id="IPR015943">
    <property type="entry name" value="WD40/YVTN_repeat-like_dom_sf"/>
</dbReference>
<comment type="caution">
    <text evidence="1">The sequence shown here is derived from an EMBL/GenBank/DDBJ whole genome shotgun (WGS) entry which is preliminary data.</text>
</comment>
<proteinExistence type="predicted"/>
<gene>
    <name evidence="1" type="ORF">CRI94_04205</name>
</gene>
<dbReference type="PANTHER" id="PTHR47197">
    <property type="entry name" value="PROTEIN NIRF"/>
    <property type="match status" value="1"/>
</dbReference>
<dbReference type="EMBL" id="PDEQ01000002">
    <property type="protein sequence ID" value="PEN14657.1"/>
    <property type="molecule type" value="Genomic_DNA"/>
</dbReference>
<name>A0A2A8D1G5_9BACT</name>
<protein>
    <recommendedName>
        <fullName evidence="3">Cell surface protein</fullName>
    </recommendedName>
</protein>
<dbReference type="InterPro" id="IPR051200">
    <property type="entry name" value="Host-pathogen_enzymatic-act"/>
</dbReference>
<dbReference type="AlphaFoldDB" id="A0A2A8D1G5"/>